<keyword evidence="3" id="KW-1185">Reference proteome</keyword>
<dbReference type="Proteomes" id="UP000676246">
    <property type="component" value="Unassembled WGS sequence"/>
</dbReference>
<evidence type="ECO:0000256" key="1">
    <source>
        <dbReference type="SAM" id="MobiDB-lite"/>
    </source>
</evidence>
<evidence type="ECO:0000313" key="3">
    <source>
        <dbReference type="Proteomes" id="UP000676246"/>
    </source>
</evidence>
<gene>
    <name evidence="2" type="ORF">KAK03_21320</name>
</gene>
<name>A0A941BN73_9BURK</name>
<proteinExistence type="predicted"/>
<reference evidence="2 3" key="1">
    <citation type="submission" date="2021-04" db="EMBL/GenBank/DDBJ databases">
        <title>The genome sequence of Ideonella sp. 3Y2.</title>
        <authorList>
            <person name="Liu Y."/>
        </authorList>
    </citation>
    <scope>NUCLEOTIDE SEQUENCE [LARGE SCALE GENOMIC DNA]</scope>
    <source>
        <strain evidence="2 3">3Y2</strain>
    </source>
</reference>
<dbReference type="AlphaFoldDB" id="A0A941BN73"/>
<dbReference type="RefSeq" id="WP_210856718.1">
    <property type="nucleotide sequence ID" value="NZ_JAGQDD010000022.1"/>
</dbReference>
<feature type="region of interest" description="Disordered" evidence="1">
    <location>
        <begin position="19"/>
        <end position="38"/>
    </location>
</feature>
<evidence type="ECO:0000313" key="2">
    <source>
        <dbReference type="EMBL" id="MBQ0933019.1"/>
    </source>
</evidence>
<feature type="region of interest" description="Disordered" evidence="1">
    <location>
        <begin position="118"/>
        <end position="151"/>
    </location>
</feature>
<feature type="region of interest" description="Disordered" evidence="1">
    <location>
        <begin position="77"/>
        <end position="102"/>
    </location>
</feature>
<comment type="caution">
    <text evidence="2">The sequence shown here is derived from an EMBL/GenBank/DDBJ whole genome shotgun (WGS) entry which is preliminary data.</text>
</comment>
<dbReference type="EMBL" id="JAGQDD010000022">
    <property type="protein sequence ID" value="MBQ0933019.1"/>
    <property type="molecule type" value="Genomic_DNA"/>
</dbReference>
<protein>
    <submittedName>
        <fullName evidence="2">STAS domain-containing protein</fullName>
    </submittedName>
</protein>
<accession>A0A941BN73</accession>
<organism evidence="2 3">
    <name type="scientific">Ideonella alba</name>
    <dbReference type="NCBI Taxonomy" id="2824118"/>
    <lineage>
        <taxon>Bacteria</taxon>
        <taxon>Pseudomonadati</taxon>
        <taxon>Pseudomonadota</taxon>
        <taxon>Betaproteobacteria</taxon>
        <taxon>Burkholderiales</taxon>
        <taxon>Sphaerotilaceae</taxon>
        <taxon>Ideonella</taxon>
    </lineage>
</organism>
<sequence length="561" mass="60502">MASRDEGKGVLSRVVRMMSSPTRELVGPGADSGGSQFAEAEKAELKAMIERKRRNDFVRKRELNMLRRIRREGLTPEQAAALDASSNIDDSEVRPTQPPGGADVGVKAKIDAIEQQMVGSAPPVRPVPARPAPASARRVDTASPDGAATIPAGMVVDGLDENTRPMMMMPADEAALRSAPTLTEAVAPALQVRHGDTMPLVEVSEVVHDHDLDEAVIAFANADFAHAERALVTLVGPGGARHENAETWLTLFDLYRATGQMQRFETLVAEYGHRFQTSPPQWYSLPRLVADAAQSGMLAPQPKDSEIGWVCPPTLDAAALTDLTSRCLQLPQPWVLDWTALQRVQPDAANQLTRLCREWAAQPLQMRWLASDRLFAALGEAAPVGVRDADPGFWMARLEALRLTNRPDQFDEVAIDYCVTYEVSPPSWEPSRCVARVGSSAANTRASSLSVVGDAVTTIQGGDHHHGVAVTTLDLSGQLSGDLGVVLKTLDAKLGGAQVVRISCALLIRVDFIAAGDLLNWIIARKGEGRHISFIEVHRLVAAMFGAMGIGEHAPVHLRAA</sequence>